<organism evidence="1 2">
    <name type="scientific">Winogradskyella ouciana</name>
    <dbReference type="NCBI Taxonomy" id="2608631"/>
    <lineage>
        <taxon>Bacteria</taxon>
        <taxon>Pseudomonadati</taxon>
        <taxon>Bacteroidota</taxon>
        <taxon>Flavobacteriia</taxon>
        <taxon>Flavobacteriales</taxon>
        <taxon>Flavobacteriaceae</taxon>
        <taxon>Winogradskyella</taxon>
    </lineage>
</organism>
<dbReference type="InterPro" id="IPR008969">
    <property type="entry name" value="CarboxyPept-like_regulatory"/>
</dbReference>
<gene>
    <name evidence="1" type="ORF">F1003_00435</name>
</gene>
<dbReference type="Gene3D" id="2.60.40.1120">
    <property type="entry name" value="Carboxypeptidase-like, regulatory domain"/>
    <property type="match status" value="1"/>
</dbReference>
<dbReference type="Pfam" id="PF13715">
    <property type="entry name" value="CarbopepD_reg_2"/>
    <property type="match status" value="1"/>
</dbReference>
<dbReference type="SUPFAM" id="SSF49464">
    <property type="entry name" value="Carboxypeptidase regulatory domain-like"/>
    <property type="match status" value="1"/>
</dbReference>
<reference evidence="1 2" key="1">
    <citation type="submission" date="2019-11" db="EMBL/GenBank/DDBJ databases">
        <title>Winogradskyella ouciana sp. nov., isolated from the hadal seawater of the Mariana Trench.</title>
        <authorList>
            <person name="Liu R."/>
        </authorList>
    </citation>
    <scope>NUCLEOTIDE SEQUENCE [LARGE SCALE GENOMIC DNA]</scope>
    <source>
        <strain evidence="1 2">ZXX205</strain>
    </source>
</reference>
<proteinExistence type="predicted"/>
<keyword evidence="2" id="KW-1185">Reference proteome</keyword>
<evidence type="ECO:0008006" key="3">
    <source>
        <dbReference type="Google" id="ProtNLM"/>
    </source>
</evidence>
<comment type="caution">
    <text evidence="1">The sequence shown here is derived from an EMBL/GenBank/DDBJ whole genome shotgun (WGS) entry which is preliminary data.</text>
</comment>
<accession>A0A7K1GAF7</accession>
<dbReference type="EMBL" id="WJYA01000001">
    <property type="protein sequence ID" value="MTE25384.1"/>
    <property type="molecule type" value="Genomic_DNA"/>
</dbReference>
<evidence type="ECO:0000313" key="1">
    <source>
        <dbReference type="EMBL" id="MTE25384.1"/>
    </source>
</evidence>
<evidence type="ECO:0000313" key="2">
    <source>
        <dbReference type="Proteomes" id="UP000447545"/>
    </source>
</evidence>
<sequence>MALGHQDIHAQGEPRTVKVDSLNTPQVKGKIATSVINQRTVSGIVTTADDGLPLPGASVIIKGTYTGAQTDFDGKYSIKVNTGDVLIISYVGMKTTEITIGNSNIYNIVIELDEDLLLGEVIVGGITAVQQYTNHCNMSYDEPELVASEAEQEKSRAIREHHQKWKERNKARRAKWKAERIAKREAIKNGERERTAFGKFFFGIKSLFSKK</sequence>
<dbReference type="Proteomes" id="UP000447545">
    <property type="component" value="Unassembled WGS sequence"/>
</dbReference>
<dbReference type="AlphaFoldDB" id="A0A7K1GAF7"/>
<name>A0A7K1GAF7_9FLAO</name>
<protein>
    <recommendedName>
        <fullName evidence="3">CarboxypepD_reg-like domain-containing protein</fullName>
    </recommendedName>
</protein>